<dbReference type="Pfam" id="PF00383">
    <property type="entry name" value="dCMP_cyt_deam_1"/>
    <property type="match status" value="1"/>
</dbReference>
<dbReference type="GO" id="GO:0016787">
    <property type="term" value="F:hydrolase activity"/>
    <property type="evidence" value="ECO:0007669"/>
    <property type="project" value="InterPro"/>
</dbReference>
<accession>A0A1H4CRI6</accession>
<evidence type="ECO:0000256" key="2">
    <source>
        <dbReference type="ARBA" id="ARBA00022833"/>
    </source>
</evidence>
<keyword evidence="2" id="KW-0862">Zinc</keyword>
<evidence type="ECO:0000313" key="5">
    <source>
        <dbReference type="Proteomes" id="UP000199288"/>
    </source>
</evidence>
<sequence>MSDHGRFFRAAADVTREALAAGSDQPFGAALVRNGEIVVACANSMAADTDPTAHAELLAVREGAKKLGTLDLSDCVVYATGQPCPMCTAAMIWAGIPTVYYATPAALAHERGYSDVHVRDYLAGRDDSAIIEVHVPGRAECDELWRKAGS</sequence>
<dbReference type="AlphaFoldDB" id="A0A1H4CRI6"/>
<dbReference type="EMBL" id="FNQV01000013">
    <property type="protein sequence ID" value="SEA63003.1"/>
    <property type="molecule type" value="Genomic_DNA"/>
</dbReference>
<dbReference type="SUPFAM" id="SSF53927">
    <property type="entry name" value="Cytidine deaminase-like"/>
    <property type="match status" value="1"/>
</dbReference>
<dbReference type="InterPro" id="IPR002125">
    <property type="entry name" value="CMP_dCMP_dom"/>
</dbReference>
<dbReference type="CDD" id="cd01285">
    <property type="entry name" value="nucleoside_deaminase"/>
    <property type="match status" value="1"/>
</dbReference>
<proteinExistence type="predicted"/>
<evidence type="ECO:0000259" key="3">
    <source>
        <dbReference type="PROSITE" id="PS51747"/>
    </source>
</evidence>
<dbReference type="PANTHER" id="PTHR11079">
    <property type="entry name" value="CYTOSINE DEAMINASE FAMILY MEMBER"/>
    <property type="match status" value="1"/>
</dbReference>
<dbReference type="GO" id="GO:0008270">
    <property type="term" value="F:zinc ion binding"/>
    <property type="evidence" value="ECO:0007669"/>
    <property type="project" value="InterPro"/>
</dbReference>
<feature type="domain" description="CMP/dCMP-type deaminase" evidence="3">
    <location>
        <begin position="2"/>
        <end position="115"/>
    </location>
</feature>
<dbReference type="Gene3D" id="3.40.140.10">
    <property type="entry name" value="Cytidine Deaminase, domain 2"/>
    <property type="match status" value="1"/>
</dbReference>
<dbReference type="InterPro" id="IPR016192">
    <property type="entry name" value="APOBEC/CMP_deaminase_Zn-bd"/>
</dbReference>
<name>A0A1H4CRI6_9ACTO</name>
<dbReference type="RefSeq" id="WP_222842467.1">
    <property type="nucleotide sequence ID" value="NZ_FNQV01000013.1"/>
</dbReference>
<dbReference type="InterPro" id="IPR016193">
    <property type="entry name" value="Cytidine_deaminase-like"/>
</dbReference>
<dbReference type="Proteomes" id="UP000199288">
    <property type="component" value="Unassembled WGS sequence"/>
</dbReference>
<protein>
    <submittedName>
        <fullName evidence="4">tRNA(Arg) A34 adenosine deaminase TadA</fullName>
    </submittedName>
</protein>
<dbReference type="PROSITE" id="PS00903">
    <property type="entry name" value="CYT_DCMP_DEAMINASES_1"/>
    <property type="match status" value="1"/>
</dbReference>
<evidence type="ECO:0000256" key="1">
    <source>
        <dbReference type="ARBA" id="ARBA00022723"/>
    </source>
</evidence>
<evidence type="ECO:0000313" key="4">
    <source>
        <dbReference type="EMBL" id="SEA63003.1"/>
    </source>
</evidence>
<dbReference type="PROSITE" id="PS51747">
    <property type="entry name" value="CYT_DCMP_DEAMINASES_2"/>
    <property type="match status" value="1"/>
</dbReference>
<reference evidence="5" key="1">
    <citation type="submission" date="2016-10" db="EMBL/GenBank/DDBJ databases">
        <authorList>
            <person name="Varghese N."/>
            <person name="Submissions S."/>
        </authorList>
    </citation>
    <scope>NUCLEOTIDE SEQUENCE [LARGE SCALE GENOMIC DNA]</scope>
    <source>
        <strain evidence="5">KPR-1</strain>
    </source>
</reference>
<gene>
    <name evidence="4" type="ORF">SAMN02910418_02038</name>
</gene>
<organism evidence="4 5">
    <name type="scientific">Bowdeniella nasicola</name>
    <dbReference type="NCBI Taxonomy" id="208480"/>
    <lineage>
        <taxon>Bacteria</taxon>
        <taxon>Bacillati</taxon>
        <taxon>Actinomycetota</taxon>
        <taxon>Actinomycetes</taxon>
        <taxon>Actinomycetales</taxon>
        <taxon>Actinomycetaceae</taxon>
        <taxon>Bowdeniella</taxon>
    </lineage>
</organism>
<dbReference type="PANTHER" id="PTHR11079:SF162">
    <property type="entry name" value="RIBOFLAVIN BIOSYNTHESIS PROTEIN PYRD, CHLOROPLASTIC"/>
    <property type="match status" value="1"/>
</dbReference>
<keyword evidence="5" id="KW-1185">Reference proteome</keyword>
<keyword evidence="1" id="KW-0479">Metal-binding</keyword>